<proteinExistence type="predicted"/>
<dbReference type="Gene3D" id="3.30.40.10">
    <property type="entry name" value="Zinc/RING finger domain, C3HC4 (zinc finger)"/>
    <property type="match status" value="1"/>
</dbReference>
<dbReference type="PANTHER" id="PTHR47692:SF2">
    <property type="entry name" value="ZINC FINGER RING-TYPE DOMAIN CONTAINING PROTEIN"/>
    <property type="match status" value="1"/>
</dbReference>
<dbReference type="PANTHER" id="PTHR47692">
    <property type="entry name" value="RING/U-BOX SUPERFAMILY PROTEIN"/>
    <property type="match status" value="1"/>
</dbReference>
<dbReference type="OMA" id="WINIASS"/>
<evidence type="ECO:0000256" key="3">
    <source>
        <dbReference type="ARBA" id="ARBA00022833"/>
    </source>
</evidence>
<feature type="compositionally biased region" description="Low complexity" evidence="5">
    <location>
        <begin position="11"/>
        <end position="58"/>
    </location>
</feature>
<evidence type="ECO:0000256" key="5">
    <source>
        <dbReference type="SAM" id="MobiDB-lite"/>
    </source>
</evidence>
<feature type="region of interest" description="Disordered" evidence="5">
    <location>
        <begin position="1"/>
        <end position="58"/>
    </location>
</feature>
<dbReference type="OrthoDB" id="21204at2759"/>
<dbReference type="Proteomes" id="UP000242180">
    <property type="component" value="Unassembled WGS sequence"/>
</dbReference>
<dbReference type="InParanoid" id="A0A1X2GZP2"/>
<dbReference type="Pfam" id="PF00097">
    <property type="entry name" value="zf-C3HC4"/>
    <property type="match status" value="1"/>
</dbReference>
<dbReference type="InterPro" id="IPR018957">
    <property type="entry name" value="Znf_C3HC4_RING-type"/>
</dbReference>
<dbReference type="InterPro" id="IPR017907">
    <property type="entry name" value="Znf_RING_CS"/>
</dbReference>
<dbReference type="SMART" id="SM00184">
    <property type="entry name" value="RING"/>
    <property type="match status" value="1"/>
</dbReference>
<dbReference type="EMBL" id="MCGN01000013">
    <property type="protein sequence ID" value="ORY90003.1"/>
    <property type="molecule type" value="Genomic_DNA"/>
</dbReference>
<dbReference type="InterPro" id="IPR001841">
    <property type="entry name" value="Znf_RING"/>
</dbReference>
<evidence type="ECO:0000256" key="1">
    <source>
        <dbReference type="ARBA" id="ARBA00022723"/>
    </source>
</evidence>
<dbReference type="GO" id="GO:0008270">
    <property type="term" value="F:zinc ion binding"/>
    <property type="evidence" value="ECO:0007669"/>
    <property type="project" value="UniProtKB-KW"/>
</dbReference>
<dbReference type="PROSITE" id="PS00518">
    <property type="entry name" value="ZF_RING_1"/>
    <property type="match status" value="1"/>
</dbReference>
<keyword evidence="1" id="KW-0479">Metal-binding</keyword>
<dbReference type="STRING" id="13706.A0A1X2GZP2"/>
<keyword evidence="3" id="KW-0862">Zinc</keyword>
<comment type="caution">
    <text evidence="7">The sequence shown here is derived from an EMBL/GenBank/DDBJ whole genome shotgun (WGS) entry which is preliminary data.</text>
</comment>
<dbReference type="InterPro" id="IPR013083">
    <property type="entry name" value="Znf_RING/FYVE/PHD"/>
</dbReference>
<evidence type="ECO:0000259" key="6">
    <source>
        <dbReference type="PROSITE" id="PS50089"/>
    </source>
</evidence>
<feature type="domain" description="RING-type" evidence="6">
    <location>
        <begin position="78"/>
        <end position="116"/>
    </location>
</feature>
<protein>
    <recommendedName>
        <fullName evidence="6">RING-type domain-containing protein</fullName>
    </recommendedName>
</protein>
<sequence>MKRKRTPVPPSTGSGSSSSSSSSNSTNNNNSGSIISTRSASASSSAANNHHNNDNSMHSAIPLQSAKDAPLESYLPVCPICRENFAKRTFLQPCFHSFCFYCIRQWINVRPNCPICITGIDSLVYDIDDASNTFQEYALGDKTRHDPPERQHIMQPSRQERLYRKRAQIYRGVLEPVRYPPPARSMQHLHVLTPGHMPKVSQFLCREVPAVMGPLNDGFIEQHIRHILLIPYEQLQRSSRRRQNNDGNDTMNADIITSIEHPEIARQLAEWMTTDADVAARFLRELMAFVKSGMDYWTFVKQVEYDFIDGSNNGDKDALLADEEDEDGKSN</sequence>
<reference evidence="7 8" key="1">
    <citation type="submission" date="2016-07" db="EMBL/GenBank/DDBJ databases">
        <title>Pervasive Adenine N6-methylation of Active Genes in Fungi.</title>
        <authorList>
            <consortium name="DOE Joint Genome Institute"/>
            <person name="Mondo S.J."/>
            <person name="Dannebaum R.O."/>
            <person name="Kuo R.C."/>
            <person name="Labutti K."/>
            <person name="Haridas S."/>
            <person name="Kuo A."/>
            <person name="Salamov A."/>
            <person name="Ahrendt S.R."/>
            <person name="Lipzen A."/>
            <person name="Sullivan W."/>
            <person name="Andreopoulos W.B."/>
            <person name="Clum A."/>
            <person name="Lindquist E."/>
            <person name="Daum C."/>
            <person name="Ramamoorthy G.K."/>
            <person name="Gryganskyi A."/>
            <person name="Culley D."/>
            <person name="Magnuson J.K."/>
            <person name="James T.Y."/>
            <person name="O'Malley M.A."/>
            <person name="Stajich J.E."/>
            <person name="Spatafora J.W."/>
            <person name="Visel A."/>
            <person name="Grigoriev I.V."/>
        </authorList>
    </citation>
    <scope>NUCLEOTIDE SEQUENCE [LARGE SCALE GENOMIC DNA]</scope>
    <source>
        <strain evidence="7 8">NRRL 2496</strain>
    </source>
</reference>
<keyword evidence="8" id="KW-1185">Reference proteome</keyword>
<dbReference type="AlphaFoldDB" id="A0A1X2GZP2"/>
<evidence type="ECO:0000256" key="2">
    <source>
        <dbReference type="ARBA" id="ARBA00022771"/>
    </source>
</evidence>
<organism evidence="7 8">
    <name type="scientific">Syncephalastrum racemosum</name>
    <name type="common">Filamentous fungus</name>
    <dbReference type="NCBI Taxonomy" id="13706"/>
    <lineage>
        <taxon>Eukaryota</taxon>
        <taxon>Fungi</taxon>
        <taxon>Fungi incertae sedis</taxon>
        <taxon>Mucoromycota</taxon>
        <taxon>Mucoromycotina</taxon>
        <taxon>Mucoromycetes</taxon>
        <taxon>Mucorales</taxon>
        <taxon>Syncephalastraceae</taxon>
        <taxon>Syncephalastrum</taxon>
    </lineage>
</organism>
<accession>A0A1X2GZP2</accession>
<evidence type="ECO:0000256" key="4">
    <source>
        <dbReference type="PROSITE-ProRule" id="PRU00175"/>
    </source>
</evidence>
<dbReference type="SUPFAM" id="SSF57850">
    <property type="entry name" value="RING/U-box"/>
    <property type="match status" value="1"/>
</dbReference>
<evidence type="ECO:0000313" key="7">
    <source>
        <dbReference type="EMBL" id="ORY90003.1"/>
    </source>
</evidence>
<dbReference type="PROSITE" id="PS50089">
    <property type="entry name" value="ZF_RING_2"/>
    <property type="match status" value="1"/>
</dbReference>
<name>A0A1X2GZP2_SYNRA</name>
<keyword evidence="2 4" id="KW-0863">Zinc-finger</keyword>
<gene>
    <name evidence="7" type="ORF">BCR43DRAFT_519261</name>
</gene>
<evidence type="ECO:0000313" key="8">
    <source>
        <dbReference type="Proteomes" id="UP000242180"/>
    </source>
</evidence>